<reference evidence="1" key="1">
    <citation type="journal article" date="2014" name="Front. Microbiol.">
        <title>High frequency of phylogenetically diverse reductive dehalogenase-homologous genes in deep subseafloor sedimentary metagenomes.</title>
        <authorList>
            <person name="Kawai M."/>
            <person name="Futagami T."/>
            <person name="Toyoda A."/>
            <person name="Takaki Y."/>
            <person name="Nishi S."/>
            <person name="Hori S."/>
            <person name="Arai W."/>
            <person name="Tsubouchi T."/>
            <person name="Morono Y."/>
            <person name="Uchiyama I."/>
            <person name="Ito T."/>
            <person name="Fujiyama A."/>
            <person name="Inagaki F."/>
            <person name="Takami H."/>
        </authorList>
    </citation>
    <scope>NUCLEOTIDE SEQUENCE</scope>
    <source>
        <strain evidence="1">Expedition CK06-06</strain>
    </source>
</reference>
<organism evidence="1">
    <name type="scientific">marine sediment metagenome</name>
    <dbReference type="NCBI Taxonomy" id="412755"/>
    <lineage>
        <taxon>unclassified sequences</taxon>
        <taxon>metagenomes</taxon>
        <taxon>ecological metagenomes</taxon>
    </lineage>
</organism>
<dbReference type="AlphaFoldDB" id="X1B7R1"/>
<comment type="caution">
    <text evidence="1">The sequence shown here is derived from an EMBL/GenBank/DDBJ whole genome shotgun (WGS) entry which is preliminary data.</text>
</comment>
<dbReference type="EMBL" id="BART01023362">
    <property type="protein sequence ID" value="GAG91804.1"/>
    <property type="molecule type" value="Genomic_DNA"/>
</dbReference>
<gene>
    <name evidence="1" type="ORF">S01H4_42526</name>
</gene>
<proteinExistence type="predicted"/>
<name>X1B7R1_9ZZZZ</name>
<sequence>MEYECQIISFDRLAIGAIGIQEPLCNDCQTPDCTNPIEEQIVSVLGVPKKMRLWVVNNVIRQVMICKGYIGTADVVGHSKRNAKTEGS</sequence>
<accession>X1B7R1</accession>
<protein>
    <submittedName>
        <fullName evidence="1">Uncharacterized protein</fullName>
    </submittedName>
</protein>
<evidence type="ECO:0000313" key="1">
    <source>
        <dbReference type="EMBL" id="GAG91804.1"/>
    </source>
</evidence>